<evidence type="ECO:0000256" key="3">
    <source>
        <dbReference type="ARBA" id="ARBA00022801"/>
    </source>
</evidence>
<comment type="similarity">
    <text evidence="1">Belongs to the AB hydrolase superfamily. Lipase family.</text>
</comment>
<feature type="transmembrane region" description="Helical" evidence="7">
    <location>
        <begin position="72"/>
        <end position="95"/>
    </location>
</feature>
<evidence type="ECO:0000256" key="6">
    <source>
        <dbReference type="ARBA" id="ARBA00023180"/>
    </source>
</evidence>
<accession>A0AAD8ELU2</accession>
<keyword evidence="11" id="KW-1185">Reference proteome</keyword>
<reference evidence="10" key="2">
    <citation type="submission" date="2023-05" db="EMBL/GenBank/DDBJ databases">
        <authorList>
            <person name="Fouks B."/>
        </authorList>
    </citation>
    <scope>NUCLEOTIDE SEQUENCE</scope>
    <source>
        <strain evidence="10">Stay&amp;Tobe</strain>
        <tissue evidence="10">Testes</tissue>
    </source>
</reference>
<sequence length="526" mass="59352">KFQQYDYGKLNMKKYGQPKPPEYNLKAVTAPVSIMYAEKDIFYGVNDVLKLSRMLPNVVEMYKVPWKTFNHIGYFLQPISISIAVTVFIILYTHLSLPDSCWKPKFGIALWLNVTRAAKVQGLLDGMLLSREMSGKDIILLQLWFEKQLQHVQIPCRDPATVSVDDARDMNCRFVTEENMIHEYGYPAEIHSVNTTDGYILELHRIPYSSKSPATESRPVAFLQHGLLCSSADWVILGPQKALGYLLADAGYDVWMGNARGNTYSKNHTTLSTSYSKFWDFSWHEMGVYDLPAVLDYILSKTGQKDLYYVGHSMGTTMFFVLASSMPQYNSKIRLMTSLAPIVYLSHATSPFPKLLSWNPLIYITVDLLGVKQFLPSGEVMTSIANTLCSEESIVQQVCSTVLFALCGFDADQLNMTMLPVFLSHTPAGSSAKTLQHYGQEMASGHFRQYDHGLIGNELNYGQFSPPDYNLNAITAPVHLVYGDNDWFGNPDVQKMFQQSIRVLINCVLNSSETTDRSLLLGYKLP</sequence>
<comment type="caution">
    <text evidence="10">The sequence shown here is derived from an EMBL/GenBank/DDBJ whole genome shotgun (WGS) entry which is preliminary data.</text>
</comment>
<organism evidence="10 11">
    <name type="scientific">Diploptera punctata</name>
    <name type="common">Pacific beetle cockroach</name>
    <dbReference type="NCBI Taxonomy" id="6984"/>
    <lineage>
        <taxon>Eukaryota</taxon>
        <taxon>Metazoa</taxon>
        <taxon>Ecdysozoa</taxon>
        <taxon>Arthropoda</taxon>
        <taxon>Hexapoda</taxon>
        <taxon>Insecta</taxon>
        <taxon>Pterygota</taxon>
        <taxon>Neoptera</taxon>
        <taxon>Polyneoptera</taxon>
        <taxon>Dictyoptera</taxon>
        <taxon>Blattodea</taxon>
        <taxon>Blaberoidea</taxon>
        <taxon>Blaberidae</taxon>
        <taxon>Diplopterinae</taxon>
        <taxon>Diploptera</taxon>
    </lineage>
</organism>
<evidence type="ECO:0000259" key="8">
    <source>
        <dbReference type="Pfam" id="PF04083"/>
    </source>
</evidence>
<evidence type="ECO:0000256" key="1">
    <source>
        <dbReference type="ARBA" id="ARBA00010701"/>
    </source>
</evidence>
<dbReference type="Pfam" id="PF04083">
    <property type="entry name" value="Abhydro_lipase"/>
    <property type="match status" value="1"/>
</dbReference>
<protein>
    <submittedName>
        <fullName evidence="10">Uncharacterized protein</fullName>
    </submittedName>
</protein>
<dbReference type="InterPro" id="IPR022742">
    <property type="entry name" value="Hydrolase_4"/>
</dbReference>
<dbReference type="EMBL" id="JASPKZ010002337">
    <property type="protein sequence ID" value="KAJ9595450.1"/>
    <property type="molecule type" value="Genomic_DNA"/>
</dbReference>
<dbReference type="FunFam" id="3.40.50.1820:FF:000021">
    <property type="entry name" value="Lipase"/>
    <property type="match status" value="1"/>
</dbReference>
<feature type="non-terminal residue" evidence="10">
    <location>
        <position position="526"/>
    </location>
</feature>
<keyword evidence="7" id="KW-0812">Transmembrane</keyword>
<evidence type="ECO:0000256" key="4">
    <source>
        <dbReference type="ARBA" id="ARBA00022963"/>
    </source>
</evidence>
<dbReference type="InterPro" id="IPR006693">
    <property type="entry name" value="AB_hydrolase_lipase"/>
</dbReference>
<dbReference type="SUPFAM" id="SSF53474">
    <property type="entry name" value="alpha/beta-Hydrolases"/>
    <property type="match status" value="2"/>
</dbReference>
<keyword evidence="4" id="KW-0442">Lipid degradation</keyword>
<keyword evidence="7" id="KW-1133">Transmembrane helix</keyword>
<evidence type="ECO:0000313" key="11">
    <source>
        <dbReference type="Proteomes" id="UP001233999"/>
    </source>
</evidence>
<gene>
    <name evidence="10" type="ORF">L9F63_013361</name>
</gene>
<keyword evidence="5" id="KW-0443">Lipid metabolism</keyword>
<keyword evidence="3" id="KW-0378">Hydrolase</keyword>
<dbReference type="Gene3D" id="3.40.50.1820">
    <property type="entry name" value="alpha/beta hydrolase"/>
    <property type="match status" value="2"/>
</dbReference>
<evidence type="ECO:0000259" key="9">
    <source>
        <dbReference type="Pfam" id="PF12146"/>
    </source>
</evidence>
<name>A0AAD8ELU2_DIPPU</name>
<dbReference type="Pfam" id="PF12146">
    <property type="entry name" value="Hydrolase_4"/>
    <property type="match status" value="1"/>
</dbReference>
<keyword evidence="6" id="KW-0325">Glycoprotein</keyword>
<feature type="domain" description="Serine aminopeptidase S33" evidence="9">
    <location>
        <begin position="242"/>
        <end position="358"/>
    </location>
</feature>
<dbReference type="AlphaFoldDB" id="A0AAD8ELU2"/>
<evidence type="ECO:0000313" key="10">
    <source>
        <dbReference type="EMBL" id="KAJ9595450.1"/>
    </source>
</evidence>
<dbReference type="GO" id="GO:0016787">
    <property type="term" value="F:hydrolase activity"/>
    <property type="evidence" value="ECO:0007669"/>
    <property type="project" value="UniProtKB-KW"/>
</dbReference>
<evidence type="ECO:0000256" key="2">
    <source>
        <dbReference type="ARBA" id="ARBA00022729"/>
    </source>
</evidence>
<dbReference type="InterPro" id="IPR029058">
    <property type="entry name" value="AB_hydrolase_fold"/>
</dbReference>
<evidence type="ECO:0000256" key="5">
    <source>
        <dbReference type="ARBA" id="ARBA00023098"/>
    </source>
</evidence>
<feature type="non-terminal residue" evidence="10">
    <location>
        <position position="1"/>
    </location>
</feature>
<evidence type="ECO:0000256" key="7">
    <source>
        <dbReference type="SAM" id="Phobius"/>
    </source>
</evidence>
<reference evidence="10" key="1">
    <citation type="journal article" date="2023" name="IScience">
        <title>Live-bearing cockroach genome reveals convergent evolutionary mechanisms linked to viviparity in insects and beyond.</title>
        <authorList>
            <person name="Fouks B."/>
            <person name="Harrison M.C."/>
            <person name="Mikhailova A.A."/>
            <person name="Marchal E."/>
            <person name="English S."/>
            <person name="Carruthers M."/>
            <person name="Jennings E.C."/>
            <person name="Chiamaka E.L."/>
            <person name="Frigard R.A."/>
            <person name="Pippel M."/>
            <person name="Attardo G.M."/>
            <person name="Benoit J.B."/>
            <person name="Bornberg-Bauer E."/>
            <person name="Tobe S.S."/>
        </authorList>
    </citation>
    <scope>NUCLEOTIDE SEQUENCE</scope>
    <source>
        <strain evidence="10">Stay&amp;Tobe</strain>
    </source>
</reference>
<dbReference type="Proteomes" id="UP001233999">
    <property type="component" value="Unassembled WGS sequence"/>
</dbReference>
<proteinExistence type="inferred from homology"/>
<keyword evidence="7" id="KW-0472">Membrane</keyword>
<dbReference type="PANTHER" id="PTHR11005">
    <property type="entry name" value="LYSOSOMAL ACID LIPASE-RELATED"/>
    <property type="match status" value="1"/>
</dbReference>
<feature type="domain" description="Partial AB-hydrolase lipase" evidence="8">
    <location>
        <begin position="179"/>
        <end position="236"/>
    </location>
</feature>
<dbReference type="GO" id="GO:0016042">
    <property type="term" value="P:lipid catabolic process"/>
    <property type="evidence" value="ECO:0007669"/>
    <property type="project" value="UniProtKB-KW"/>
</dbReference>
<keyword evidence="2" id="KW-0732">Signal</keyword>